<sequence length="119" mass="13475">MDTVVMTACACGKSSETNRSENGSTYRSQSESNASDSDEHRYACRERRHDLLAISDSPPLARMPPRPSRRAGHRMEPPQLFVCLLHQPVLFSLVGWQLCPKLIPYLFFASFILLLGFVY</sequence>
<feature type="compositionally biased region" description="Polar residues" evidence="1">
    <location>
        <begin position="14"/>
        <end position="35"/>
    </location>
</feature>
<feature type="transmembrane region" description="Helical" evidence="2">
    <location>
        <begin position="102"/>
        <end position="118"/>
    </location>
</feature>
<name>A0A016UK93_9BILA</name>
<organism evidence="3 4">
    <name type="scientific">Ancylostoma ceylanicum</name>
    <dbReference type="NCBI Taxonomy" id="53326"/>
    <lineage>
        <taxon>Eukaryota</taxon>
        <taxon>Metazoa</taxon>
        <taxon>Ecdysozoa</taxon>
        <taxon>Nematoda</taxon>
        <taxon>Chromadorea</taxon>
        <taxon>Rhabditida</taxon>
        <taxon>Rhabditina</taxon>
        <taxon>Rhabditomorpha</taxon>
        <taxon>Strongyloidea</taxon>
        <taxon>Ancylostomatidae</taxon>
        <taxon>Ancylostomatinae</taxon>
        <taxon>Ancylostoma</taxon>
    </lineage>
</organism>
<dbReference type="Proteomes" id="UP000024635">
    <property type="component" value="Unassembled WGS sequence"/>
</dbReference>
<keyword evidence="4" id="KW-1185">Reference proteome</keyword>
<reference evidence="4" key="1">
    <citation type="journal article" date="2015" name="Nat. Genet.">
        <title>The genome and transcriptome of the zoonotic hookworm Ancylostoma ceylanicum identify infection-specific gene families.</title>
        <authorList>
            <person name="Schwarz E.M."/>
            <person name="Hu Y."/>
            <person name="Antoshechkin I."/>
            <person name="Miller M.M."/>
            <person name="Sternberg P.W."/>
            <person name="Aroian R.V."/>
        </authorList>
    </citation>
    <scope>NUCLEOTIDE SEQUENCE</scope>
    <source>
        <strain evidence="4">HY135</strain>
    </source>
</reference>
<protein>
    <submittedName>
        <fullName evidence="3">Uncharacterized protein</fullName>
    </submittedName>
</protein>
<gene>
    <name evidence="3" type="primary">Acey_s0037.g3424</name>
    <name evidence="3" type="ORF">Y032_0037g3424</name>
</gene>
<accession>A0A016UK93</accession>
<comment type="caution">
    <text evidence="3">The sequence shown here is derived from an EMBL/GenBank/DDBJ whole genome shotgun (WGS) entry which is preliminary data.</text>
</comment>
<proteinExistence type="predicted"/>
<dbReference type="EMBL" id="JARK01001373">
    <property type="protein sequence ID" value="EYC15272.1"/>
    <property type="molecule type" value="Genomic_DNA"/>
</dbReference>
<feature type="region of interest" description="Disordered" evidence="1">
    <location>
        <begin position="13"/>
        <end position="73"/>
    </location>
</feature>
<evidence type="ECO:0000256" key="1">
    <source>
        <dbReference type="SAM" id="MobiDB-lite"/>
    </source>
</evidence>
<evidence type="ECO:0000313" key="4">
    <source>
        <dbReference type="Proteomes" id="UP000024635"/>
    </source>
</evidence>
<feature type="compositionally biased region" description="Basic and acidic residues" evidence="1">
    <location>
        <begin position="37"/>
        <end position="51"/>
    </location>
</feature>
<keyword evidence="2" id="KW-0472">Membrane</keyword>
<keyword evidence="2" id="KW-0812">Transmembrane</keyword>
<keyword evidence="2" id="KW-1133">Transmembrane helix</keyword>
<evidence type="ECO:0000313" key="3">
    <source>
        <dbReference type="EMBL" id="EYC15272.1"/>
    </source>
</evidence>
<evidence type="ECO:0000256" key="2">
    <source>
        <dbReference type="SAM" id="Phobius"/>
    </source>
</evidence>
<dbReference type="AlphaFoldDB" id="A0A016UK93"/>